<dbReference type="STRING" id="61424.A0A2T9Z492"/>
<dbReference type="PANTHER" id="PTHR11132">
    <property type="entry name" value="SOLUTE CARRIER FAMILY 35"/>
    <property type="match status" value="1"/>
</dbReference>
<comment type="subcellular location">
    <subcellularLocation>
        <location evidence="5">Golgi apparatus membrane</location>
        <topology evidence="5">Multi-pass membrane protein</topology>
    </subcellularLocation>
    <subcellularLocation>
        <location evidence="5">Cytoplasmic vesicle membrane</location>
        <topology evidence="5">Multi-pass membrane protein</topology>
    </subcellularLocation>
    <subcellularLocation>
        <location evidence="5">Endoplasmic reticulum membrane</location>
        <topology evidence="5">Multi-pass membrane protein</topology>
    </subcellularLocation>
    <subcellularLocation>
        <location evidence="1">Membrane</location>
        <topology evidence="1">Multi-pass membrane protein</topology>
    </subcellularLocation>
</comment>
<sequence>MLEQLRSAIPIIAYCASSITMTLTNKLVLSGFKFKMAFLVLAIQSLGSVLLLFLASKIGGDIKFRPLNKKDVNRWMPVAILQVCMLYTGAKALQYLNVPLFTVFKNLTIIAVAYGERLVFKTAVTRMMMVSFLLMVLSSIVGAANDITFNFYGYFWMGCNCFASASFVVIMRKTITVIKFRDFDTVYYNNILTLGIFLIMSFLTEPWSNFTAYYMHEDNKAEMLSFVYSNIVSGISGFAISYTSAWCLRTTSSTTYSMVGALNKLPIAIFAMVFFSDPVTFGGVMAVVLGFAAGIVYTNAKNQVKREQPLGTQVLPPPVSSNTSEDNNAFISKLEK</sequence>
<evidence type="ECO:0000256" key="6">
    <source>
        <dbReference type="SAM" id="MobiDB-lite"/>
    </source>
</evidence>
<feature type="transmembrane region" description="Helical" evidence="5">
    <location>
        <begin position="36"/>
        <end position="60"/>
    </location>
</feature>
<dbReference type="GO" id="GO:0005789">
    <property type="term" value="C:endoplasmic reticulum membrane"/>
    <property type="evidence" value="ECO:0007669"/>
    <property type="project" value="UniProtKB-SubCell"/>
</dbReference>
<keyword evidence="5" id="KW-0333">Golgi apparatus</keyword>
<keyword evidence="2 5" id="KW-0812">Transmembrane</keyword>
<feature type="transmembrane region" description="Helical" evidence="5">
    <location>
        <begin position="183"/>
        <end position="203"/>
    </location>
</feature>
<dbReference type="GO" id="GO:0030659">
    <property type="term" value="C:cytoplasmic vesicle membrane"/>
    <property type="evidence" value="ECO:0007669"/>
    <property type="project" value="UniProtKB-SubCell"/>
</dbReference>
<dbReference type="EMBL" id="MBFT01000037">
    <property type="protein sequence ID" value="PVU99418.1"/>
    <property type="molecule type" value="Genomic_DNA"/>
</dbReference>
<keyword evidence="5" id="KW-0256">Endoplasmic reticulum</keyword>
<evidence type="ECO:0000256" key="5">
    <source>
        <dbReference type="RuleBase" id="RU367097"/>
    </source>
</evidence>
<feature type="transmembrane region" description="Helical" evidence="5">
    <location>
        <begin position="72"/>
        <end position="90"/>
    </location>
</feature>
<keyword evidence="3 5" id="KW-1133">Transmembrane helix</keyword>
<feature type="transmembrane region" description="Helical" evidence="5">
    <location>
        <begin position="151"/>
        <end position="171"/>
    </location>
</feature>
<dbReference type="AlphaFoldDB" id="A0A2T9Z492"/>
<dbReference type="Proteomes" id="UP000245699">
    <property type="component" value="Unassembled WGS sequence"/>
</dbReference>
<evidence type="ECO:0000256" key="3">
    <source>
        <dbReference type="ARBA" id="ARBA00022989"/>
    </source>
</evidence>
<protein>
    <recommendedName>
        <fullName evidence="5">GDP-mannose transporter</fullName>
        <shortName evidence="5">GMT</shortName>
    </recommendedName>
</protein>
<evidence type="ECO:0000256" key="1">
    <source>
        <dbReference type="ARBA" id="ARBA00004141"/>
    </source>
</evidence>
<feature type="region of interest" description="Disordered" evidence="6">
    <location>
        <begin position="308"/>
        <end position="336"/>
    </location>
</feature>
<dbReference type="InterPro" id="IPR050186">
    <property type="entry name" value="TPT_transporter"/>
</dbReference>
<dbReference type="GO" id="GO:0000139">
    <property type="term" value="C:Golgi membrane"/>
    <property type="evidence" value="ECO:0007669"/>
    <property type="project" value="UniProtKB-SubCell"/>
</dbReference>
<name>A0A2T9Z492_9FUNG</name>
<evidence type="ECO:0000313" key="8">
    <source>
        <dbReference type="Proteomes" id="UP000245699"/>
    </source>
</evidence>
<dbReference type="SUPFAM" id="SSF103481">
    <property type="entry name" value="Multidrug resistance efflux transporter EmrE"/>
    <property type="match status" value="1"/>
</dbReference>
<feature type="transmembrane region" description="Helical" evidence="5">
    <location>
        <begin position="281"/>
        <end position="300"/>
    </location>
</feature>
<comment type="function">
    <text evidence="5">Involved in the import of GDP-mannose from the cytoplasm into the Golgi lumen.</text>
</comment>
<feature type="compositionally biased region" description="Polar residues" evidence="6">
    <location>
        <begin position="320"/>
        <end position="330"/>
    </location>
</feature>
<feature type="transmembrane region" description="Helical" evidence="5">
    <location>
        <begin position="7"/>
        <end position="24"/>
    </location>
</feature>
<dbReference type="InterPro" id="IPR037185">
    <property type="entry name" value="EmrE-like"/>
</dbReference>
<keyword evidence="5" id="KW-0968">Cytoplasmic vesicle</keyword>
<accession>A0A2T9Z492</accession>
<feature type="transmembrane region" description="Helical" evidence="5">
    <location>
        <begin position="255"/>
        <end position="275"/>
    </location>
</feature>
<evidence type="ECO:0000256" key="2">
    <source>
        <dbReference type="ARBA" id="ARBA00022692"/>
    </source>
</evidence>
<evidence type="ECO:0000256" key="4">
    <source>
        <dbReference type="ARBA" id="ARBA00023136"/>
    </source>
</evidence>
<feature type="transmembrane region" description="Helical" evidence="5">
    <location>
        <begin position="223"/>
        <end position="243"/>
    </location>
</feature>
<comment type="similarity">
    <text evidence="5">Belongs to the TPT transporter family. SLC35D subfamily.</text>
</comment>
<dbReference type="NCBIfam" id="TIGR00803">
    <property type="entry name" value="nst"/>
    <property type="match status" value="1"/>
</dbReference>
<proteinExistence type="inferred from homology"/>
<keyword evidence="8" id="KW-1185">Reference proteome</keyword>
<keyword evidence="5" id="KW-0762">Sugar transport</keyword>
<reference evidence="7 8" key="1">
    <citation type="journal article" date="2018" name="MBio">
        <title>Comparative Genomics Reveals the Core Gene Toolbox for the Fungus-Insect Symbiosis.</title>
        <authorList>
            <person name="Wang Y."/>
            <person name="Stata M."/>
            <person name="Wang W."/>
            <person name="Stajich J.E."/>
            <person name="White M.M."/>
            <person name="Moncalvo J.M."/>
        </authorList>
    </citation>
    <scope>NUCLEOTIDE SEQUENCE [LARGE SCALE GENOMIC DNA]</scope>
    <source>
        <strain evidence="7 8">AUS-77-4</strain>
    </source>
</reference>
<feature type="transmembrane region" description="Helical" evidence="5">
    <location>
        <begin position="127"/>
        <end position="145"/>
    </location>
</feature>
<comment type="subunit">
    <text evidence="5">Homooligomer.</text>
</comment>
<evidence type="ECO:0000313" key="7">
    <source>
        <dbReference type="EMBL" id="PVU99418.1"/>
    </source>
</evidence>
<keyword evidence="4 5" id="KW-0472">Membrane</keyword>
<organism evidence="7 8">
    <name type="scientific">Furculomyces boomerangus</name>
    <dbReference type="NCBI Taxonomy" id="61424"/>
    <lineage>
        <taxon>Eukaryota</taxon>
        <taxon>Fungi</taxon>
        <taxon>Fungi incertae sedis</taxon>
        <taxon>Zoopagomycota</taxon>
        <taxon>Kickxellomycotina</taxon>
        <taxon>Harpellomycetes</taxon>
        <taxon>Harpellales</taxon>
        <taxon>Harpellaceae</taxon>
        <taxon>Furculomyces</taxon>
    </lineage>
</organism>
<keyword evidence="5" id="KW-0813">Transport</keyword>
<gene>
    <name evidence="7" type="ORF">BB559_000743</name>
</gene>
<comment type="caution">
    <text evidence="7">The sequence shown here is derived from an EMBL/GenBank/DDBJ whole genome shotgun (WGS) entry which is preliminary data.</text>
</comment>
<dbReference type="OrthoDB" id="417037at2759"/>